<reference evidence="2" key="1">
    <citation type="submission" date="2019-02" db="EMBL/GenBank/DDBJ databases">
        <authorList>
            <person name="Gruber-Vodicka R. H."/>
            <person name="Seah K. B. B."/>
        </authorList>
    </citation>
    <scope>NUCLEOTIDE SEQUENCE</scope>
    <source>
        <strain evidence="1">BECK_DK161</strain>
        <strain evidence="2">BECK_DK47</strain>
    </source>
</reference>
<dbReference type="EMBL" id="CAADEX010000042">
    <property type="protein sequence ID" value="VFJ53483.1"/>
    <property type="molecule type" value="Genomic_DNA"/>
</dbReference>
<dbReference type="AlphaFoldDB" id="A0A450SJ58"/>
<evidence type="ECO:0000313" key="1">
    <source>
        <dbReference type="EMBL" id="VFJ44016.1"/>
    </source>
</evidence>
<dbReference type="EMBL" id="CAADEY010000007">
    <property type="protein sequence ID" value="VFJ44016.1"/>
    <property type="molecule type" value="Genomic_DNA"/>
</dbReference>
<proteinExistence type="predicted"/>
<dbReference type="InterPro" id="IPR035069">
    <property type="entry name" value="TTHA1013/TTHA0281-like"/>
</dbReference>
<protein>
    <submittedName>
        <fullName evidence="2">Predicted nuclease of the RNAse H fold, HicB family</fullName>
    </submittedName>
</protein>
<accession>A0A450SJ58</accession>
<evidence type="ECO:0000313" key="2">
    <source>
        <dbReference type="EMBL" id="VFJ53483.1"/>
    </source>
</evidence>
<gene>
    <name evidence="2" type="ORF">BECKDK2373B_GA0170837_104231</name>
    <name evidence="1" type="ORF">BECKDK2373C_GA0170839_100732</name>
</gene>
<dbReference type="SUPFAM" id="SSF143100">
    <property type="entry name" value="TTHA1013/TTHA0281-like"/>
    <property type="match status" value="1"/>
</dbReference>
<organism evidence="2">
    <name type="scientific">Candidatus Kentrum sp. DK</name>
    <dbReference type="NCBI Taxonomy" id="2126562"/>
    <lineage>
        <taxon>Bacteria</taxon>
        <taxon>Pseudomonadati</taxon>
        <taxon>Pseudomonadota</taxon>
        <taxon>Gammaproteobacteria</taxon>
        <taxon>Candidatus Kentrum</taxon>
    </lineage>
</organism>
<name>A0A450SJ58_9GAMM</name>
<sequence length="65" mass="7737">MQPTPLQYTYWQDEDMWLGFLDEYRDYLTQGETLEELRENLLDIYRDLAGGHIPAVRHHGELLVA</sequence>